<evidence type="ECO:0000313" key="2">
    <source>
        <dbReference type="Proteomes" id="UP000668572"/>
    </source>
</evidence>
<dbReference type="AlphaFoldDB" id="A0A8I1XPC0"/>
<dbReference type="EMBL" id="JAGHXW010000072">
    <property type="protein sequence ID" value="MBO9761753.1"/>
    <property type="molecule type" value="Genomic_DNA"/>
</dbReference>
<reference evidence="1" key="1">
    <citation type="submission" date="2021-03" db="EMBL/GenBank/DDBJ databases">
        <title>Molecular characterization of Xanthomonas species pathogenic on Araceae and the development of a triplex TaqMan assay for detection of X. phaseoli pv. dieffenbachiae.</title>
        <authorList>
            <person name="Van Der Wolf J."/>
            <person name="Krijger M."/>
            <person name="Mendes O."/>
            <person name="Brankovics B."/>
            <person name="Bonants P."/>
            <person name="Meekes E."/>
        </authorList>
    </citation>
    <scope>NUCLEOTIDE SEQUENCE</scope>
    <source>
        <strain evidence="1">NBC1264</strain>
    </source>
</reference>
<accession>A0A8I1XPC0</accession>
<dbReference type="Proteomes" id="UP000668572">
    <property type="component" value="Unassembled WGS sequence"/>
</dbReference>
<organism evidence="1 2">
    <name type="scientific">Xanthomonas manihotis</name>
    <dbReference type="NCBI Taxonomy" id="43353"/>
    <lineage>
        <taxon>Bacteria</taxon>
        <taxon>Pseudomonadati</taxon>
        <taxon>Pseudomonadota</taxon>
        <taxon>Gammaproteobacteria</taxon>
        <taxon>Lysobacterales</taxon>
        <taxon>Lysobacteraceae</taxon>
        <taxon>Xanthomonas</taxon>
    </lineage>
</organism>
<dbReference type="RefSeq" id="WP_017157886.1">
    <property type="nucleotide sequence ID" value="NZ_CP083575.1"/>
</dbReference>
<name>A0A8I1XPC0_XANMN</name>
<comment type="caution">
    <text evidence="1">The sequence shown here is derived from an EMBL/GenBank/DDBJ whole genome shotgun (WGS) entry which is preliminary data.</text>
</comment>
<proteinExistence type="predicted"/>
<evidence type="ECO:0000313" key="1">
    <source>
        <dbReference type="EMBL" id="MBO9761753.1"/>
    </source>
</evidence>
<sequence>MFIAAAGGGIDTSAPTAEPVAIVARKLHHCGLLAEFSMSIANASTTTSSPYAVGQLWRCRGRSATETPLLLINQIDTHPQGGQILHVTISDVQVRHAGMPNGTLDTLPHIPVIAQTLERSAAEHVGDSTPNQAYLPGYAEWKAAFDAGRAGSFGIAVSEILDIVEGQLAKRG</sequence>
<protein>
    <submittedName>
        <fullName evidence="1">Uncharacterized protein</fullName>
    </submittedName>
</protein>
<gene>
    <name evidence="1" type="ORF">J7405_19815</name>
</gene>